<name>A0A382NA67_9ZZZZ</name>
<evidence type="ECO:0000256" key="2">
    <source>
        <dbReference type="ARBA" id="ARBA00022723"/>
    </source>
</evidence>
<dbReference type="EMBL" id="UINC01098141">
    <property type="protein sequence ID" value="SVC56431.1"/>
    <property type="molecule type" value="Genomic_DNA"/>
</dbReference>
<feature type="non-terminal residue" evidence="7">
    <location>
        <position position="373"/>
    </location>
</feature>
<evidence type="ECO:0000313" key="7">
    <source>
        <dbReference type="EMBL" id="SVC56431.1"/>
    </source>
</evidence>
<proteinExistence type="inferred from homology"/>
<dbReference type="PANTHER" id="PTHR42693:SF53">
    <property type="entry name" value="ENDO-4-O-SULFATASE"/>
    <property type="match status" value="1"/>
</dbReference>
<dbReference type="InterPro" id="IPR017850">
    <property type="entry name" value="Alkaline_phosphatase_core_sf"/>
</dbReference>
<feature type="non-terminal residue" evidence="7">
    <location>
        <position position="1"/>
    </location>
</feature>
<dbReference type="InterPro" id="IPR024607">
    <property type="entry name" value="Sulfatase_CS"/>
</dbReference>
<sequence length="373" mass="40360">PWRSRMKWWVLFGAQGDPMIEADRPTIATMLRDSGYRTGMVGKWHVGLRYRQSDGKPAAGWQDADLTQPLHTTPLDHGFDFARFTSRSHGTSGPSAAYRNPAKRNNPNQSAGPGHIHGRVAIGATKNGKQLLAGGPKAYILKKLGSRHSDHALEFLNGHIQEKGTKTQPFFLYYPANSNHGPYTPDDKIGGKSVAGAARTKSGAPMDARHDYIYENDVALGRLIDWLEATPDPRRPKSKLIENTLVIFTSDNGAEKNSDIATGPFRSNKGSCYEGGHRVPFIASWPAGRIGDGKASTLGKTNASVVGLTDMYATFAEIVGTNLPDLAAGEKGAEDSVSVLEAMRSGVGLEDRPPLFFNDHKEAKADPAAVAMR</sequence>
<reference evidence="7" key="1">
    <citation type="submission" date="2018-05" db="EMBL/GenBank/DDBJ databases">
        <authorList>
            <person name="Lanie J.A."/>
            <person name="Ng W.-L."/>
            <person name="Kazmierczak K.M."/>
            <person name="Andrzejewski T.M."/>
            <person name="Davidsen T.M."/>
            <person name="Wayne K.J."/>
            <person name="Tettelin H."/>
            <person name="Glass J.I."/>
            <person name="Rusch D."/>
            <person name="Podicherti R."/>
            <person name="Tsui H.-C.T."/>
            <person name="Winkler M.E."/>
        </authorList>
    </citation>
    <scope>NUCLEOTIDE SEQUENCE</scope>
</reference>
<evidence type="ECO:0000256" key="5">
    <source>
        <dbReference type="SAM" id="MobiDB-lite"/>
    </source>
</evidence>
<feature type="region of interest" description="Disordered" evidence="5">
    <location>
        <begin position="86"/>
        <end position="117"/>
    </location>
</feature>
<dbReference type="AlphaFoldDB" id="A0A382NA67"/>
<protein>
    <recommendedName>
        <fullName evidence="6">Sulfatase N-terminal domain-containing protein</fullName>
    </recommendedName>
</protein>
<gene>
    <name evidence="7" type="ORF">METZ01_LOCUS309285</name>
</gene>
<keyword evidence="2" id="KW-0479">Metal-binding</keyword>
<dbReference type="PROSITE" id="PS00149">
    <property type="entry name" value="SULFATASE_2"/>
    <property type="match status" value="1"/>
</dbReference>
<dbReference type="InterPro" id="IPR000917">
    <property type="entry name" value="Sulfatase_N"/>
</dbReference>
<dbReference type="InterPro" id="IPR050738">
    <property type="entry name" value="Sulfatase"/>
</dbReference>
<dbReference type="Pfam" id="PF00884">
    <property type="entry name" value="Sulfatase"/>
    <property type="match status" value="1"/>
</dbReference>
<feature type="domain" description="Sulfatase N-terminal" evidence="6">
    <location>
        <begin position="23"/>
        <end position="320"/>
    </location>
</feature>
<comment type="similarity">
    <text evidence="1">Belongs to the sulfatase family.</text>
</comment>
<dbReference type="GO" id="GO:0046872">
    <property type="term" value="F:metal ion binding"/>
    <property type="evidence" value="ECO:0007669"/>
    <property type="project" value="UniProtKB-KW"/>
</dbReference>
<evidence type="ECO:0000256" key="3">
    <source>
        <dbReference type="ARBA" id="ARBA00022801"/>
    </source>
</evidence>
<evidence type="ECO:0000256" key="1">
    <source>
        <dbReference type="ARBA" id="ARBA00008779"/>
    </source>
</evidence>
<dbReference type="SUPFAM" id="SSF53649">
    <property type="entry name" value="Alkaline phosphatase-like"/>
    <property type="match status" value="1"/>
</dbReference>
<dbReference type="Gene3D" id="3.40.720.10">
    <property type="entry name" value="Alkaline Phosphatase, subunit A"/>
    <property type="match status" value="1"/>
</dbReference>
<dbReference type="GO" id="GO:0004065">
    <property type="term" value="F:arylsulfatase activity"/>
    <property type="evidence" value="ECO:0007669"/>
    <property type="project" value="TreeGrafter"/>
</dbReference>
<organism evidence="7">
    <name type="scientific">marine metagenome</name>
    <dbReference type="NCBI Taxonomy" id="408172"/>
    <lineage>
        <taxon>unclassified sequences</taxon>
        <taxon>metagenomes</taxon>
        <taxon>ecological metagenomes</taxon>
    </lineage>
</organism>
<dbReference type="PANTHER" id="PTHR42693">
    <property type="entry name" value="ARYLSULFATASE FAMILY MEMBER"/>
    <property type="match status" value="1"/>
</dbReference>
<evidence type="ECO:0000259" key="6">
    <source>
        <dbReference type="Pfam" id="PF00884"/>
    </source>
</evidence>
<accession>A0A382NA67</accession>
<keyword evidence="4" id="KW-0106">Calcium</keyword>
<evidence type="ECO:0000256" key="4">
    <source>
        <dbReference type="ARBA" id="ARBA00022837"/>
    </source>
</evidence>
<keyword evidence="3" id="KW-0378">Hydrolase</keyword>